<dbReference type="Gene3D" id="3.30.60.190">
    <property type="match status" value="1"/>
</dbReference>
<dbReference type="GO" id="GO:0008270">
    <property type="term" value="F:zinc ion binding"/>
    <property type="evidence" value="ECO:0007669"/>
    <property type="project" value="UniProtKB-UniRule"/>
</dbReference>
<dbReference type="Pfam" id="PF04438">
    <property type="entry name" value="zf-HIT"/>
    <property type="match status" value="1"/>
</dbReference>
<feature type="domain" description="HIT-type" evidence="2">
    <location>
        <begin position="7"/>
        <end position="42"/>
    </location>
</feature>
<dbReference type="AlphaFoldDB" id="F0WHR6"/>
<dbReference type="CDD" id="cd23024">
    <property type="entry name" value="zf-HIT_ZNHIT2-3"/>
    <property type="match status" value="1"/>
</dbReference>
<organism evidence="3">
    <name type="scientific">Albugo laibachii Nc14</name>
    <dbReference type="NCBI Taxonomy" id="890382"/>
    <lineage>
        <taxon>Eukaryota</taxon>
        <taxon>Sar</taxon>
        <taxon>Stramenopiles</taxon>
        <taxon>Oomycota</taxon>
        <taxon>Peronosporomycetes</taxon>
        <taxon>Albuginales</taxon>
        <taxon>Albuginaceae</taxon>
        <taxon>Albugo</taxon>
    </lineage>
</organism>
<dbReference type="InterPro" id="IPR007529">
    <property type="entry name" value="Znf_HIT"/>
</dbReference>
<keyword evidence="1" id="KW-0479">Metal-binding</keyword>
<sequence>MRPEIRCEVCDQAIAQYKCPKCRTPYCRIACYKTHTSNAELCESLASKVINPQGHSSSDQHKSNGEDVGGEIDNGADSECIIKLEQLQALKHSSWLQTALVDTEIRQQLTQIHKSANPKKALEIALESPHIADFMYRILDELTASENAQQ</sequence>
<name>F0WHR6_9STRA</name>
<evidence type="ECO:0000313" key="3">
    <source>
        <dbReference type="EMBL" id="CCA20791.1"/>
    </source>
</evidence>
<dbReference type="EMBL" id="FR824148">
    <property type="protein sequence ID" value="CCA20791.1"/>
    <property type="molecule type" value="Genomic_DNA"/>
</dbReference>
<reference evidence="3" key="1">
    <citation type="journal article" date="2011" name="PLoS Biol.">
        <title>Gene gain and loss during evolution of obligate parasitism in the white rust pathogen of Arabidopsis thaliana.</title>
        <authorList>
            <person name="Kemen E."/>
            <person name="Gardiner A."/>
            <person name="Schultz-Larsen T."/>
            <person name="Kemen A.C."/>
            <person name="Balmuth A.L."/>
            <person name="Robert-Seilaniantz A."/>
            <person name="Bailey K."/>
            <person name="Holub E."/>
            <person name="Studholme D.J."/>
            <person name="Maclean D."/>
            <person name="Jones J.D."/>
        </authorList>
    </citation>
    <scope>NUCLEOTIDE SEQUENCE</scope>
</reference>
<reference evidence="3" key="2">
    <citation type="submission" date="2011-02" db="EMBL/GenBank/DDBJ databases">
        <authorList>
            <person name="MacLean D."/>
        </authorList>
    </citation>
    <scope>NUCLEOTIDE SEQUENCE</scope>
</reference>
<keyword evidence="1" id="KW-0862">Zinc</keyword>
<evidence type="ECO:0000256" key="1">
    <source>
        <dbReference type="PROSITE-ProRule" id="PRU00453"/>
    </source>
</evidence>
<keyword evidence="1" id="KW-0863">Zinc-finger</keyword>
<dbReference type="PROSITE" id="PS51083">
    <property type="entry name" value="ZF_HIT"/>
    <property type="match status" value="1"/>
</dbReference>
<accession>F0WHR6</accession>
<evidence type="ECO:0000259" key="2">
    <source>
        <dbReference type="PROSITE" id="PS51083"/>
    </source>
</evidence>
<gene>
    <name evidence="3" type="primary">AlNc14C103G6123</name>
    <name evidence="3" type="ORF">ALNC14_069340</name>
</gene>
<dbReference type="SUPFAM" id="SSF144232">
    <property type="entry name" value="HIT/MYND zinc finger-like"/>
    <property type="match status" value="1"/>
</dbReference>
<dbReference type="HOGENOM" id="CLU_117355_1_0_1"/>
<proteinExistence type="predicted"/>
<protein>
    <submittedName>
        <fullName evidence="3">Uncharacterized protein AlNc14C103G6123</fullName>
    </submittedName>
</protein>